<dbReference type="Gene3D" id="3.40.30.10">
    <property type="entry name" value="Glutaredoxin"/>
    <property type="match status" value="1"/>
</dbReference>
<sequence length="120" mass="13829">MEKHIIATKTFSGKPAYGIPYVKVYSAKSELIYASDFIGSMVENDELFKGRHETRHITTSLTQDLNQLRLKPRSAPYTVLYFKGSRCPPCDELQPRMVSYLDKKLGKGFRFIVADIDHRR</sequence>
<keyword evidence="2" id="KW-1185">Reference proteome</keyword>
<dbReference type="EMBL" id="BSOG01000001">
    <property type="protein sequence ID" value="GLR12374.1"/>
    <property type="molecule type" value="Genomic_DNA"/>
</dbReference>
<organism evidence="1 2">
    <name type="scientific">Chitinimonas prasina</name>
    <dbReference type="NCBI Taxonomy" id="1434937"/>
    <lineage>
        <taxon>Bacteria</taxon>
        <taxon>Pseudomonadati</taxon>
        <taxon>Pseudomonadota</taxon>
        <taxon>Betaproteobacteria</taxon>
        <taxon>Neisseriales</taxon>
        <taxon>Chitinibacteraceae</taxon>
        <taxon>Chitinimonas</taxon>
    </lineage>
</organism>
<evidence type="ECO:0008006" key="3">
    <source>
        <dbReference type="Google" id="ProtNLM"/>
    </source>
</evidence>
<evidence type="ECO:0000313" key="1">
    <source>
        <dbReference type="EMBL" id="GLR12374.1"/>
    </source>
</evidence>
<comment type="caution">
    <text evidence="1">The sequence shown here is derived from an EMBL/GenBank/DDBJ whole genome shotgun (WGS) entry which is preliminary data.</text>
</comment>
<name>A0ABQ5YHH3_9NEIS</name>
<reference evidence="2" key="1">
    <citation type="journal article" date="2019" name="Int. J. Syst. Evol. Microbiol.">
        <title>The Global Catalogue of Microorganisms (GCM) 10K type strain sequencing project: providing services to taxonomists for standard genome sequencing and annotation.</title>
        <authorList>
            <consortium name="The Broad Institute Genomics Platform"/>
            <consortium name="The Broad Institute Genome Sequencing Center for Infectious Disease"/>
            <person name="Wu L."/>
            <person name="Ma J."/>
        </authorList>
    </citation>
    <scope>NUCLEOTIDE SEQUENCE [LARGE SCALE GENOMIC DNA]</scope>
    <source>
        <strain evidence="2">NBRC 110044</strain>
    </source>
</reference>
<gene>
    <name evidence="1" type="ORF">GCM10007907_11640</name>
</gene>
<accession>A0ABQ5YHH3</accession>
<dbReference type="SUPFAM" id="SSF52833">
    <property type="entry name" value="Thioredoxin-like"/>
    <property type="match status" value="1"/>
</dbReference>
<evidence type="ECO:0000313" key="2">
    <source>
        <dbReference type="Proteomes" id="UP001156706"/>
    </source>
</evidence>
<dbReference type="InterPro" id="IPR036249">
    <property type="entry name" value="Thioredoxin-like_sf"/>
</dbReference>
<proteinExistence type="predicted"/>
<dbReference type="Proteomes" id="UP001156706">
    <property type="component" value="Unassembled WGS sequence"/>
</dbReference>
<protein>
    <recommendedName>
        <fullName evidence="3">Thioredoxin domain-containing protein</fullName>
    </recommendedName>
</protein>